<proteinExistence type="predicted"/>
<evidence type="ECO:0008006" key="3">
    <source>
        <dbReference type="Google" id="ProtNLM"/>
    </source>
</evidence>
<name>A0A844Z8W1_9SPHN</name>
<dbReference type="EMBL" id="WTYZ01000001">
    <property type="protein sequence ID" value="MXO83742.1"/>
    <property type="molecule type" value="Genomic_DNA"/>
</dbReference>
<organism evidence="1 2">
    <name type="scientific">Pontixanthobacter aestiaquae</name>
    <dbReference type="NCBI Taxonomy" id="1509367"/>
    <lineage>
        <taxon>Bacteria</taxon>
        <taxon>Pseudomonadati</taxon>
        <taxon>Pseudomonadota</taxon>
        <taxon>Alphaproteobacteria</taxon>
        <taxon>Sphingomonadales</taxon>
        <taxon>Erythrobacteraceae</taxon>
        <taxon>Pontixanthobacter</taxon>
    </lineage>
</organism>
<dbReference type="Gene3D" id="1.25.40.10">
    <property type="entry name" value="Tetratricopeptide repeat domain"/>
    <property type="match status" value="2"/>
</dbReference>
<gene>
    <name evidence="1" type="ORF">GRI35_10245</name>
</gene>
<evidence type="ECO:0000313" key="1">
    <source>
        <dbReference type="EMBL" id="MXO83742.1"/>
    </source>
</evidence>
<sequence>MFANAPLEARESQLIQLEKLAEQDNAEATYHLGMMHLTGTGVDLDRQRAVGYFEKATELGDPLAAYKLGCFYDGQYQLFAVDLELALKYKMVAADAGYASAQQDVAGLLARNGAIDEALVWLERAAAQGTAGALQTYASVHNGALGVEKDPVKTAAYFDLYLRRIKATSEQRKWLERFKEGLTEVQVENVERLILEYVPKPTPLTRKALSGQRAVDALLLAS</sequence>
<dbReference type="InterPro" id="IPR006597">
    <property type="entry name" value="Sel1-like"/>
</dbReference>
<dbReference type="OrthoDB" id="9812126at2"/>
<dbReference type="RefSeq" id="WP_160614069.1">
    <property type="nucleotide sequence ID" value="NZ_JAUFQM010000001.1"/>
</dbReference>
<comment type="caution">
    <text evidence="1">The sequence shown here is derived from an EMBL/GenBank/DDBJ whole genome shotgun (WGS) entry which is preliminary data.</text>
</comment>
<accession>A0A844Z8W1</accession>
<dbReference type="Pfam" id="PF08238">
    <property type="entry name" value="Sel1"/>
    <property type="match status" value="4"/>
</dbReference>
<dbReference type="SMART" id="SM00671">
    <property type="entry name" value="SEL1"/>
    <property type="match status" value="3"/>
</dbReference>
<dbReference type="InterPro" id="IPR011990">
    <property type="entry name" value="TPR-like_helical_dom_sf"/>
</dbReference>
<dbReference type="Proteomes" id="UP000460290">
    <property type="component" value="Unassembled WGS sequence"/>
</dbReference>
<protein>
    <recommendedName>
        <fullName evidence="3">Sel1 repeat family protein</fullName>
    </recommendedName>
</protein>
<evidence type="ECO:0000313" key="2">
    <source>
        <dbReference type="Proteomes" id="UP000460290"/>
    </source>
</evidence>
<dbReference type="SUPFAM" id="SSF81901">
    <property type="entry name" value="HCP-like"/>
    <property type="match status" value="1"/>
</dbReference>
<dbReference type="InterPro" id="IPR050767">
    <property type="entry name" value="Sel1_AlgK"/>
</dbReference>
<keyword evidence="2" id="KW-1185">Reference proteome</keyword>
<dbReference type="PANTHER" id="PTHR11102">
    <property type="entry name" value="SEL-1-LIKE PROTEIN"/>
    <property type="match status" value="1"/>
</dbReference>
<dbReference type="PANTHER" id="PTHR11102:SF160">
    <property type="entry name" value="ERAD-ASSOCIATED E3 UBIQUITIN-PROTEIN LIGASE COMPONENT HRD3"/>
    <property type="match status" value="1"/>
</dbReference>
<reference evidence="1 2" key="1">
    <citation type="submission" date="2019-12" db="EMBL/GenBank/DDBJ databases">
        <title>Genomic-based taxomic classification of the family Erythrobacteraceae.</title>
        <authorList>
            <person name="Xu L."/>
        </authorList>
    </citation>
    <scope>NUCLEOTIDE SEQUENCE [LARGE SCALE GENOMIC DNA]</scope>
    <source>
        <strain evidence="1 2">KCTC 42006</strain>
    </source>
</reference>
<dbReference type="AlphaFoldDB" id="A0A844Z8W1"/>